<dbReference type="NCBIfam" id="TIGR02226">
    <property type="entry name" value="two_anch"/>
    <property type="match status" value="1"/>
</dbReference>
<feature type="transmembrane region" description="Helical" evidence="1">
    <location>
        <begin position="6"/>
        <end position="26"/>
    </location>
</feature>
<evidence type="ECO:0000259" key="2">
    <source>
        <dbReference type="Pfam" id="PF07584"/>
    </source>
</evidence>
<dbReference type="InterPro" id="IPR011635">
    <property type="entry name" value="CARDB"/>
</dbReference>
<sequence length="685" mass="77174">MQFLFPTFLWSLLAVGVPIAIHLFNFRRTRRVYFSNVSLLKNVEMETSSFRRLKQYLILATRVLAIAALVFAFAQPYLPGKNKSGANAQSVTSAYIDNSFSMQNEDNNQRYLDIATAKLDQLLTLFRNATRLQLMTNDFSPEEQQLTTTDRLKDRLTTLKLSHTPRNFSSIYKRQANLLARYAGSGKNQLFWFSDFQKSTSGDLANLKIDSLNKLFIIPVQASVSQNVYVDSVWLNTPFVREFQNNIVYVRVSNAGNGDVKNLVVKLFLDDVQVSTAPVSLASKGSATTAFNFNVRGKGFKRGRVTFDDLPITFDNEYFFVLNASPVIRVLHLWGQPNPTRSVEKVFSNDSLFTMRSLSANNADIGLLKQSDLVVLESVERIEGAMRSEIENFTKRGGSVLVIPPSNPDMASYGGFMSALGINGLSERPSDEAIPLANPERGSPFFSDVFEQSVRQENLELPVSRPVWQWQPGGAKLLSLRSGDVFLSQSTIQRGKVYVMANPLSESFGSFAQNALFVPVMYKIAAQSVREQRTAYSFDENTVALTVPESSQNTIFKLKKDKVELIPVQRLNGNQLTLELPKSNQLDSDQDLEAGYYELQKDGQPVQLLALNHDNLESQLDYYTPAELRSFFANQPNVQVFDNVADGDFVKEFQKQNIGTSLWSYFLWAALLFLLLEILVIRFVK</sequence>
<feature type="domain" description="Aerotolerance regulator N-terminal" evidence="2">
    <location>
        <begin position="1"/>
        <end position="76"/>
    </location>
</feature>
<keyword evidence="1" id="KW-0812">Transmembrane</keyword>
<feature type="transmembrane region" description="Helical" evidence="1">
    <location>
        <begin position="662"/>
        <end position="684"/>
    </location>
</feature>
<evidence type="ECO:0000313" key="4">
    <source>
        <dbReference type="EMBL" id="AEI50705.1"/>
    </source>
</evidence>
<protein>
    <submittedName>
        <fullName evidence="4">Double-transmembrane region domain protein</fullName>
    </submittedName>
</protein>
<accession>A0A7U3ZNZ2</accession>
<dbReference type="EMBL" id="CP002859">
    <property type="protein sequence ID" value="AEI50705.1"/>
    <property type="molecule type" value="Genomic_DNA"/>
</dbReference>
<dbReference type="KEGG" id="rsi:Runsl_4376"/>
<keyword evidence="1" id="KW-1133">Transmembrane helix</keyword>
<dbReference type="InterPro" id="IPR029062">
    <property type="entry name" value="Class_I_gatase-like"/>
</dbReference>
<keyword evidence="1" id="KW-0472">Membrane</keyword>
<keyword evidence="5" id="KW-1185">Reference proteome</keyword>
<feature type="domain" description="CARDB" evidence="3">
    <location>
        <begin position="244"/>
        <end position="299"/>
    </location>
</feature>
<dbReference type="Pfam" id="PF07584">
    <property type="entry name" value="BatA"/>
    <property type="match status" value="1"/>
</dbReference>
<dbReference type="AlphaFoldDB" id="A0A7U3ZNZ2"/>
<evidence type="ECO:0000313" key="5">
    <source>
        <dbReference type="Proteomes" id="UP000000493"/>
    </source>
</evidence>
<dbReference type="RefSeq" id="WP_013929998.1">
    <property type="nucleotide sequence ID" value="NC_015703.1"/>
</dbReference>
<organism evidence="4 5">
    <name type="scientific">Runella slithyformis (strain ATCC 29530 / DSM 19594 / LMG 11500 / NCIMB 11436 / LSU 4)</name>
    <dbReference type="NCBI Taxonomy" id="761193"/>
    <lineage>
        <taxon>Bacteria</taxon>
        <taxon>Pseudomonadati</taxon>
        <taxon>Bacteroidota</taxon>
        <taxon>Cytophagia</taxon>
        <taxon>Cytophagales</taxon>
        <taxon>Spirosomataceae</taxon>
        <taxon>Runella</taxon>
    </lineage>
</organism>
<dbReference type="InterPro" id="IPR024163">
    <property type="entry name" value="Aerotolerance_reg_N"/>
</dbReference>
<dbReference type="InterPro" id="IPR011933">
    <property type="entry name" value="Double_TM_dom"/>
</dbReference>
<dbReference type="Gene3D" id="2.60.40.10">
    <property type="entry name" value="Immunoglobulins"/>
    <property type="match status" value="1"/>
</dbReference>
<evidence type="ECO:0000256" key="1">
    <source>
        <dbReference type="SAM" id="Phobius"/>
    </source>
</evidence>
<gene>
    <name evidence="4" type="ordered locus">Runsl_4376</name>
</gene>
<dbReference type="InterPro" id="IPR013783">
    <property type="entry name" value="Ig-like_fold"/>
</dbReference>
<dbReference type="PANTHER" id="PTHR37464">
    <property type="entry name" value="BLL2463 PROTEIN"/>
    <property type="match status" value="1"/>
</dbReference>
<name>A0A7U3ZNZ2_RUNSL</name>
<reference evidence="4 5" key="2">
    <citation type="journal article" date="2012" name="Stand. Genomic Sci.">
        <title>Complete genome sequence of the aquatic bacterium Runella slithyformis type strain (LSU 4(T)).</title>
        <authorList>
            <person name="Copeland A."/>
            <person name="Zhang X."/>
            <person name="Misra M."/>
            <person name="Lapidus A."/>
            <person name="Nolan M."/>
            <person name="Lucas S."/>
            <person name="Deshpande S."/>
            <person name="Cheng J.F."/>
            <person name="Tapia R."/>
            <person name="Goodwin L.A."/>
            <person name="Pitluck S."/>
            <person name="Liolios K."/>
            <person name="Pagani I."/>
            <person name="Ivanova N."/>
            <person name="Mikhailova N."/>
            <person name="Pati A."/>
            <person name="Chen A."/>
            <person name="Palaniappan K."/>
            <person name="Land M."/>
            <person name="Hauser L."/>
            <person name="Pan C."/>
            <person name="Jeffries C.D."/>
            <person name="Detter J.C."/>
            <person name="Brambilla E.M."/>
            <person name="Rohde M."/>
            <person name="Djao O.D."/>
            <person name="Goker M."/>
            <person name="Sikorski J."/>
            <person name="Tindall B.J."/>
            <person name="Woyke T."/>
            <person name="Bristow J."/>
            <person name="Eisen J.A."/>
            <person name="Markowitz V."/>
            <person name="Hugenholtz P."/>
            <person name="Kyrpides N.C."/>
            <person name="Klenk H.P."/>
            <person name="Mavromatis K."/>
        </authorList>
    </citation>
    <scope>NUCLEOTIDE SEQUENCE [LARGE SCALE GENOMIC DNA]</scope>
    <source>
        <strain evidence="5">ATCC 29530 / DSM 19594 / LMG 11500 / NCIMB 11436 / LSU 4</strain>
    </source>
</reference>
<dbReference type="SUPFAM" id="SSF52317">
    <property type="entry name" value="Class I glutamine amidotransferase-like"/>
    <property type="match status" value="1"/>
</dbReference>
<feature type="transmembrane region" description="Helical" evidence="1">
    <location>
        <begin position="56"/>
        <end position="74"/>
    </location>
</feature>
<dbReference type="Pfam" id="PF07705">
    <property type="entry name" value="CARDB"/>
    <property type="match status" value="1"/>
</dbReference>
<reference evidence="5" key="1">
    <citation type="submission" date="2011-06" db="EMBL/GenBank/DDBJ databases">
        <title>The complete genome of chromosome of Runella slithyformis DSM 19594.</title>
        <authorList>
            <consortium name="US DOE Joint Genome Institute (JGI-PGF)"/>
            <person name="Lucas S."/>
            <person name="Han J."/>
            <person name="Lapidus A."/>
            <person name="Bruce D."/>
            <person name="Goodwin L."/>
            <person name="Pitluck S."/>
            <person name="Peters L."/>
            <person name="Kyrpides N."/>
            <person name="Mavromatis K."/>
            <person name="Ivanova N."/>
            <person name="Ovchinnikova G."/>
            <person name="Zhang X."/>
            <person name="Misra M."/>
            <person name="Detter J.C."/>
            <person name="Tapia R."/>
            <person name="Han C."/>
            <person name="Land M."/>
            <person name="Hauser L."/>
            <person name="Markowitz V."/>
            <person name="Cheng J.-F."/>
            <person name="Hugenholtz P."/>
            <person name="Woyke T."/>
            <person name="Wu D."/>
            <person name="Tindall B."/>
            <person name="Faehrich R."/>
            <person name="Brambilla E."/>
            <person name="Klenk H.-P."/>
            <person name="Eisen J.A."/>
        </authorList>
    </citation>
    <scope>NUCLEOTIDE SEQUENCE [LARGE SCALE GENOMIC DNA]</scope>
    <source>
        <strain evidence="5">ATCC 29530 / DSM 19594 / LMG 11500 / NCIMB 11436 / LSU 4</strain>
    </source>
</reference>
<dbReference type="Proteomes" id="UP000000493">
    <property type="component" value="Chromosome"/>
</dbReference>
<evidence type="ECO:0000259" key="3">
    <source>
        <dbReference type="Pfam" id="PF07705"/>
    </source>
</evidence>
<dbReference type="PANTHER" id="PTHR37464:SF1">
    <property type="entry name" value="BLL2463 PROTEIN"/>
    <property type="match status" value="1"/>
</dbReference>
<proteinExistence type="predicted"/>